<dbReference type="Proteomes" id="UP001476798">
    <property type="component" value="Unassembled WGS sequence"/>
</dbReference>
<feature type="region of interest" description="Disordered" evidence="1">
    <location>
        <begin position="118"/>
        <end position="272"/>
    </location>
</feature>
<feature type="region of interest" description="Disordered" evidence="1">
    <location>
        <begin position="389"/>
        <end position="433"/>
    </location>
</feature>
<accession>A0ABV0MGU3</accession>
<proteinExistence type="predicted"/>
<feature type="region of interest" description="Disordered" evidence="1">
    <location>
        <begin position="1"/>
        <end position="106"/>
    </location>
</feature>
<feature type="region of interest" description="Disordered" evidence="1">
    <location>
        <begin position="486"/>
        <end position="622"/>
    </location>
</feature>
<gene>
    <name evidence="2" type="ORF">GOODEAATRI_000937</name>
</gene>
<feature type="compositionally biased region" description="Low complexity" evidence="1">
    <location>
        <begin position="509"/>
        <end position="523"/>
    </location>
</feature>
<comment type="caution">
    <text evidence="2">The sequence shown here is derived from an EMBL/GenBank/DDBJ whole genome shotgun (WGS) entry which is preliminary data.</text>
</comment>
<feature type="compositionally biased region" description="Basic and acidic residues" evidence="1">
    <location>
        <begin position="93"/>
        <end position="106"/>
    </location>
</feature>
<keyword evidence="3" id="KW-1185">Reference proteome</keyword>
<feature type="compositionally biased region" description="Basic and acidic residues" evidence="1">
    <location>
        <begin position="389"/>
        <end position="400"/>
    </location>
</feature>
<feature type="compositionally biased region" description="Basic and acidic residues" evidence="1">
    <location>
        <begin position="562"/>
        <end position="572"/>
    </location>
</feature>
<evidence type="ECO:0000256" key="1">
    <source>
        <dbReference type="SAM" id="MobiDB-lite"/>
    </source>
</evidence>
<evidence type="ECO:0000313" key="2">
    <source>
        <dbReference type="EMBL" id="MEQ2157347.1"/>
    </source>
</evidence>
<name>A0ABV0MGU3_9TELE</name>
<feature type="region of interest" description="Disordered" evidence="1">
    <location>
        <begin position="292"/>
        <end position="322"/>
    </location>
</feature>
<feature type="compositionally biased region" description="Polar residues" evidence="1">
    <location>
        <begin position="601"/>
        <end position="611"/>
    </location>
</feature>
<evidence type="ECO:0000313" key="3">
    <source>
        <dbReference type="Proteomes" id="UP001476798"/>
    </source>
</evidence>
<feature type="compositionally biased region" description="Basic residues" evidence="1">
    <location>
        <begin position="222"/>
        <end position="232"/>
    </location>
</feature>
<feature type="compositionally biased region" description="Polar residues" evidence="1">
    <location>
        <begin position="407"/>
        <end position="420"/>
    </location>
</feature>
<sequence>MGLEDSDPVTAENEGLDSGLGDIPPTSDKKTSYCTDNLEPETANVGKNATSTRVAKNKRSSVNPVKSSVCSKSNQGEPGQQHVKESSRKKRKKDLEPDKILDQKKKKSLEKVAEWLLKVPSEDELELERPLLDSDESDSSTSTLDVEPQDTELNPKREDRTKALEEQVFGASGEISPKPNERTEEVEAQIETYPSSEDQDTSVRSSRRSRRLQLFVEEIQGRHKKTAKKSSATKKENNGEKQTEVANGETVDASLPESRNRTKGAKRNGCVYEDDIGGIESTEKSGKTFLRQAEAEVPKSRSPAKAVADPPASVVPNSTSSTDLLVVGPTLESEKPENDCQPGSQQEICVNEANRAVKEYEDCKNDSEVDTEQLLRSFKAAKRKSFHFGEPKVKKSRGQDVDAENCPSRSSFGSGLSPNKVSKRERESPLPVVPQVVDSGLRFTAVEHEVSKGSQITDGQCDCNLKEIRDGFLRDPSLNEGETIFIGESSLTPDALETTANELIHKANGNSSGSEEISNQSSIKINPRKKRRTQRLESSAESDSSRSEEELPTLAQIFGTSDHPEAGIKDQGEISQTNGCEGVGGETNTGEPISRPPASPSPDQVDSSQASVDLFGTPDECK</sequence>
<feature type="compositionally biased region" description="Basic and acidic residues" evidence="1">
    <location>
        <begin position="153"/>
        <end position="165"/>
    </location>
</feature>
<feature type="compositionally biased region" description="Basic and acidic residues" evidence="1">
    <location>
        <begin position="233"/>
        <end position="243"/>
    </location>
</feature>
<organism evidence="2 3">
    <name type="scientific">Goodea atripinnis</name>
    <dbReference type="NCBI Taxonomy" id="208336"/>
    <lineage>
        <taxon>Eukaryota</taxon>
        <taxon>Metazoa</taxon>
        <taxon>Chordata</taxon>
        <taxon>Craniata</taxon>
        <taxon>Vertebrata</taxon>
        <taxon>Euteleostomi</taxon>
        <taxon>Actinopterygii</taxon>
        <taxon>Neopterygii</taxon>
        <taxon>Teleostei</taxon>
        <taxon>Neoteleostei</taxon>
        <taxon>Acanthomorphata</taxon>
        <taxon>Ovalentaria</taxon>
        <taxon>Atherinomorphae</taxon>
        <taxon>Cyprinodontiformes</taxon>
        <taxon>Goodeidae</taxon>
        <taxon>Goodea</taxon>
    </lineage>
</organism>
<reference evidence="2 3" key="1">
    <citation type="submission" date="2021-06" db="EMBL/GenBank/DDBJ databases">
        <authorList>
            <person name="Palmer J.M."/>
        </authorList>
    </citation>
    <scope>NUCLEOTIDE SEQUENCE [LARGE SCALE GENOMIC DNA]</scope>
    <source>
        <strain evidence="2 3">GA_2019</strain>
        <tissue evidence="2">Muscle</tissue>
    </source>
</reference>
<dbReference type="EMBL" id="JAHRIO010000027">
    <property type="protein sequence ID" value="MEQ2157347.1"/>
    <property type="molecule type" value="Genomic_DNA"/>
</dbReference>
<feature type="compositionally biased region" description="Polar residues" evidence="1">
    <location>
        <begin position="45"/>
        <end position="78"/>
    </location>
</feature>
<protein>
    <submittedName>
        <fullName evidence="2">Uncharacterized protein</fullName>
    </submittedName>
</protein>